<sequence>MSRFNTRFNTRYNIQDRYPLFYGRPVDDPDDYDCHKQDHPVPASRLLDFIHYMLLTIGALFFGFIATLLAWLGICTKHGYQSRNPPNIVHKMGRMNHDPQAEGYHIPPRTASTPIKSAPKLSIAAIRSNPGLSVISYKTYLRKLPCVPPTPSVLNKKRRNWDEKELVDFIDTLSRRKKRCQDPEPVLPAPKPKSKNIPRQRRKTSQCRSAVRNKGCTWVCAYTFVTTQLVSLLALNLTSFNIAWVPAQALLSFNATAASGTLELPPTEDMEDII</sequence>
<dbReference type="AlphaFoldDB" id="A0A9P5VLQ3"/>
<keyword evidence="2" id="KW-1133">Transmembrane helix</keyword>
<comment type="caution">
    <text evidence="3">The sequence shown here is derived from an EMBL/GenBank/DDBJ whole genome shotgun (WGS) entry which is preliminary data.</text>
</comment>
<organism evidence="3 4">
    <name type="scientific">Podila minutissima</name>
    <dbReference type="NCBI Taxonomy" id="64525"/>
    <lineage>
        <taxon>Eukaryota</taxon>
        <taxon>Fungi</taxon>
        <taxon>Fungi incertae sedis</taxon>
        <taxon>Mucoromycota</taxon>
        <taxon>Mortierellomycotina</taxon>
        <taxon>Mortierellomycetes</taxon>
        <taxon>Mortierellales</taxon>
        <taxon>Mortierellaceae</taxon>
        <taxon>Podila</taxon>
    </lineage>
</organism>
<evidence type="ECO:0000256" key="1">
    <source>
        <dbReference type="SAM" id="MobiDB-lite"/>
    </source>
</evidence>
<protein>
    <submittedName>
        <fullName evidence="3">Uncharacterized protein</fullName>
    </submittedName>
</protein>
<accession>A0A9P5VLQ3</accession>
<feature type="region of interest" description="Disordered" evidence="1">
    <location>
        <begin position="179"/>
        <end position="204"/>
    </location>
</feature>
<dbReference type="EMBL" id="JAAAUY010000348">
    <property type="protein sequence ID" value="KAF9331108.1"/>
    <property type="molecule type" value="Genomic_DNA"/>
</dbReference>
<gene>
    <name evidence="3" type="ORF">BG006_006005</name>
</gene>
<evidence type="ECO:0000313" key="3">
    <source>
        <dbReference type="EMBL" id="KAF9331108.1"/>
    </source>
</evidence>
<reference evidence="3" key="1">
    <citation type="journal article" date="2020" name="Fungal Divers.">
        <title>Resolving the Mortierellaceae phylogeny through synthesis of multi-gene phylogenetics and phylogenomics.</title>
        <authorList>
            <person name="Vandepol N."/>
            <person name="Liber J."/>
            <person name="Desiro A."/>
            <person name="Na H."/>
            <person name="Kennedy M."/>
            <person name="Barry K."/>
            <person name="Grigoriev I.V."/>
            <person name="Miller A.N."/>
            <person name="O'Donnell K."/>
            <person name="Stajich J.E."/>
            <person name="Bonito G."/>
        </authorList>
    </citation>
    <scope>NUCLEOTIDE SEQUENCE</scope>
    <source>
        <strain evidence="3">NVP1</strain>
    </source>
</reference>
<keyword evidence="2" id="KW-0812">Transmembrane</keyword>
<feature type="transmembrane region" description="Helical" evidence="2">
    <location>
        <begin position="49"/>
        <end position="74"/>
    </location>
</feature>
<keyword evidence="2" id="KW-0472">Membrane</keyword>
<keyword evidence="4" id="KW-1185">Reference proteome</keyword>
<evidence type="ECO:0000256" key="2">
    <source>
        <dbReference type="SAM" id="Phobius"/>
    </source>
</evidence>
<evidence type="ECO:0000313" key="4">
    <source>
        <dbReference type="Proteomes" id="UP000696485"/>
    </source>
</evidence>
<dbReference type="Proteomes" id="UP000696485">
    <property type="component" value="Unassembled WGS sequence"/>
</dbReference>
<feature type="compositionally biased region" description="Basic residues" evidence="1">
    <location>
        <begin position="192"/>
        <end position="204"/>
    </location>
</feature>
<name>A0A9P5VLQ3_9FUNG</name>
<proteinExistence type="predicted"/>